<dbReference type="EMBL" id="MTKT01005554">
    <property type="protein sequence ID" value="OWM66369.1"/>
    <property type="molecule type" value="Genomic_DNA"/>
</dbReference>
<evidence type="ECO:0000256" key="1">
    <source>
        <dbReference type="SAM" id="MobiDB-lite"/>
    </source>
</evidence>
<proteinExistence type="predicted"/>
<feature type="compositionally biased region" description="Basic and acidic residues" evidence="1">
    <location>
        <begin position="87"/>
        <end position="96"/>
    </location>
</feature>
<protein>
    <submittedName>
        <fullName evidence="2">Uncharacterized protein</fullName>
    </submittedName>
</protein>
<dbReference type="AlphaFoldDB" id="A0A218W1H5"/>
<dbReference type="Proteomes" id="UP000197138">
    <property type="component" value="Unassembled WGS sequence"/>
</dbReference>
<organism evidence="2 3">
    <name type="scientific">Punica granatum</name>
    <name type="common">Pomegranate</name>
    <dbReference type="NCBI Taxonomy" id="22663"/>
    <lineage>
        <taxon>Eukaryota</taxon>
        <taxon>Viridiplantae</taxon>
        <taxon>Streptophyta</taxon>
        <taxon>Embryophyta</taxon>
        <taxon>Tracheophyta</taxon>
        <taxon>Spermatophyta</taxon>
        <taxon>Magnoliopsida</taxon>
        <taxon>eudicotyledons</taxon>
        <taxon>Gunneridae</taxon>
        <taxon>Pentapetalae</taxon>
        <taxon>rosids</taxon>
        <taxon>malvids</taxon>
        <taxon>Myrtales</taxon>
        <taxon>Lythraceae</taxon>
        <taxon>Punica</taxon>
    </lineage>
</organism>
<evidence type="ECO:0000313" key="2">
    <source>
        <dbReference type="EMBL" id="OWM66369.1"/>
    </source>
</evidence>
<comment type="caution">
    <text evidence="2">The sequence shown here is derived from an EMBL/GenBank/DDBJ whole genome shotgun (WGS) entry which is preliminary data.</text>
</comment>
<gene>
    <name evidence="2" type="ORF">CDL15_Pgr013586</name>
</gene>
<sequence length="96" mass="10732">MADLSVKEQRKEVYYASMVFRIVIRIVESYDSTIRGGAYDSESGGESENTESHVNRELDRGIVESGRFSDSGFSPDWRSPALIRAKPRPDSSEAQA</sequence>
<accession>A0A218W1H5</accession>
<feature type="region of interest" description="Disordered" evidence="1">
    <location>
        <begin position="35"/>
        <end position="96"/>
    </location>
</feature>
<evidence type="ECO:0000313" key="3">
    <source>
        <dbReference type="Proteomes" id="UP000197138"/>
    </source>
</evidence>
<name>A0A218W1H5_PUNGR</name>
<feature type="compositionally biased region" description="Basic and acidic residues" evidence="1">
    <location>
        <begin position="50"/>
        <end position="62"/>
    </location>
</feature>
<reference evidence="3" key="1">
    <citation type="journal article" date="2017" name="Plant J.">
        <title>The pomegranate (Punica granatum L.) genome and the genomics of punicalagin biosynthesis.</title>
        <authorList>
            <person name="Qin G."/>
            <person name="Xu C."/>
            <person name="Ming R."/>
            <person name="Tang H."/>
            <person name="Guyot R."/>
            <person name="Kramer E.M."/>
            <person name="Hu Y."/>
            <person name="Yi X."/>
            <person name="Qi Y."/>
            <person name="Xu X."/>
            <person name="Gao Z."/>
            <person name="Pan H."/>
            <person name="Jian J."/>
            <person name="Tian Y."/>
            <person name="Yue Z."/>
            <person name="Xu Y."/>
        </authorList>
    </citation>
    <scope>NUCLEOTIDE SEQUENCE [LARGE SCALE GENOMIC DNA]</scope>
    <source>
        <strain evidence="3">cv. Dabenzi</strain>
    </source>
</reference>